<sequence>MADESSLQTKTDILDLVISFVMEHEKRMDEIVERLEHLSARMARMSIRGRQPDSFDSILRKPDVFTLTINNPEGYDNIKGIKIEWEDAEKEYTPEISEIDAILDKIDFTFRDDDSLPQK</sequence>
<keyword evidence="1" id="KW-0175">Coiled coil</keyword>
<accession>X0WXC0</accession>
<comment type="caution">
    <text evidence="2">The sequence shown here is derived from an EMBL/GenBank/DDBJ whole genome shotgun (WGS) entry which is preliminary data.</text>
</comment>
<organism evidence="2">
    <name type="scientific">marine sediment metagenome</name>
    <dbReference type="NCBI Taxonomy" id="412755"/>
    <lineage>
        <taxon>unclassified sequences</taxon>
        <taxon>metagenomes</taxon>
        <taxon>ecological metagenomes</taxon>
    </lineage>
</organism>
<dbReference type="AlphaFoldDB" id="X0WXC0"/>
<evidence type="ECO:0000256" key="1">
    <source>
        <dbReference type="SAM" id="Coils"/>
    </source>
</evidence>
<name>X0WXC0_9ZZZZ</name>
<feature type="coiled-coil region" evidence="1">
    <location>
        <begin position="21"/>
        <end position="48"/>
    </location>
</feature>
<evidence type="ECO:0000313" key="2">
    <source>
        <dbReference type="EMBL" id="GAG17401.1"/>
    </source>
</evidence>
<proteinExistence type="predicted"/>
<protein>
    <submittedName>
        <fullName evidence="2">Uncharacterized protein</fullName>
    </submittedName>
</protein>
<reference evidence="2" key="1">
    <citation type="journal article" date="2014" name="Front. Microbiol.">
        <title>High frequency of phylogenetically diverse reductive dehalogenase-homologous genes in deep subseafloor sedimentary metagenomes.</title>
        <authorList>
            <person name="Kawai M."/>
            <person name="Futagami T."/>
            <person name="Toyoda A."/>
            <person name="Takaki Y."/>
            <person name="Nishi S."/>
            <person name="Hori S."/>
            <person name="Arai W."/>
            <person name="Tsubouchi T."/>
            <person name="Morono Y."/>
            <person name="Uchiyama I."/>
            <person name="Ito T."/>
            <person name="Fujiyama A."/>
            <person name="Inagaki F."/>
            <person name="Takami H."/>
        </authorList>
    </citation>
    <scope>NUCLEOTIDE SEQUENCE</scope>
    <source>
        <strain evidence="2">Expedition CK06-06</strain>
    </source>
</reference>
<gene>
    <name evidence="2" type="ORF">S01H1_52601</name>
</gene>
<dbReference type="EMBL" id="BARS01034008">
    <property type="protein sequence ID" value="GAG17401.1"/>
    <property type="molecule type" value="Genomic_DNA"/>
</dbReference>